<dbReference type="KEGG" id="ddz:DSYM_17070"/>
<evidence type="ECO:0000259" key="1">
    <source>
        <dbReference type="Pfam" id="PF25559"/>
    </source>
</evidence>
<reference evidence="2" key="1">
    <citation type="journal article" name="DNA Res.">
        <title>The physiological potential of anammox bacteria as revealed by their core genome structure.</title>
        <authorList>
            <person name="Okubo T."/>
            <person name="Toyoda A."/>
            <person name="Fukuhara K."/>
            <person name="Uchiyama I."/>
            <person name="Harigaya Y."/>
            <person name="Kuroiwa M."/>
            <person name="Suzuki T."/>
            <person name="Murakami Y."/>
            <person name="Suwa Y."/>
            <person name="Takami H."/>
        </authorList>
    </citation>
    <scope>NUCLEOTIDE SEQUENCE</scope>
    <source>
        <strain evidence="2">317325-3</strain>
    </source>
</reference>
<accession>A0A809R2Q9</accession>
<dbReference type="InterPro" id="IPR057691">
    <property type="entry name" value="DUF7931"/>
</dbReference>
<dbReference type="Proteomes" id="UP000662914">
    <property type="component" value="Chromosome"/>
</dbReference>
<dbReference type="Pfam" id="PF25559">
    <property type="entry name" value="DUF7931"/>
    <property type="match status" value="1"/>
</dbReference>
<feature type="domain" description="DUF7931" evidence="1">
    <location>
        <begin position="13"/>
        <end position="154"/>
    </location>
</feature>
<dbReference type="EMBL" id="AP021857">
    <property type="protein sequence ID" value="BBO21008.1"/>
    <property type="molecule type" value="Genomic_DNA"/>
</dbReference>
<dbReference type="AlphaFoldDB" id="A0A809R2Q9"/>
<gene>
    <name evidence="2" type="ORF">DSYM_17070</name>
</gene>
<evidence type="ECO:0000313" key="2">
    <source>
        <dbReference type="EMBL" id="BBO21008.1"/>
    </source>
</evidence>
<organism evidence="2 3">
    <name type="scientific">Candidatus Desulfobacillus denitrificans</name>
    <dbReference type="NCBI Taxonomy" id="2608985"/>
    <lineage>
        <taxon>Bacteria</taxon>
        <taxon>Pseudomonadati</taxon>
        <taxon>Pseudomonadota</taxon>
        <taxon>Betaproteobacteria</taxon>
        <taxon>Candidatus Desulfobacillus</taxon>
    </lineage>
</organism>
<protein>
    <recommendedName>
        <fullName evidence="1">DUF7931 domain-containing protein</fullName>
    </recommendedName>
</protein>
<sequence>MPESTQENFDTRAAYQQAVETVLSAAKRELCVFDPDIKALDLDSRSRSELISAFLSGGRDRSLRVVLHDLDHLARYSPRLMGLLKRYGHSFSVHQTPESLRTITDAFVLADETSGVIRFHVDHYRGKLLVGHPAEVHDWHQRFEELWLESTPGTSATHLGL</sequence>
<name>A0A809R2Q9_9PROT</name>
<evidence type="ECO:0000313" key="3">
    <source>
        <dbReference type="Proteomes" id="UP000662914"/>
    </source>
</evidence>
<proteinExistence type="predicted"/>